<gene>
    <name evidence="2" type="ORF">K2173_000794</name>
</gene>
<organism evidence="2 3">
    <name type="scientific">Erythroxylum novogranatense</name>
    <dbReference type="NCBI Taxonomy" id="1862640"/>
    <lineage>
        <taxon>Eukaryota</taxon>
        <taxon>Viridiplantae</taxon>
        <taxon>Streptophyta</taxon>
        <taxon>Embryophyta</taxon>
        <taxon>Tracheophyta</taxon>
        <taxon>Spermatophyta</taxon>
        <taxon>Magnoliopsida</taxon>
        <taxon>eudicotyledons</taxon>
        <taxon>Gunneridae</taxon>
        <taxon>Pentapetalae</taxon>
        <taxon>rosids</taxon>
        <taxon>fabids</taxon>
        <taxon>Malpighiales</taxon>
        <taxon>Erythroxylaceae</taxon>
        <taxon>Erythroxylum</taxon>
    </lineage>
</organism>
<comment type="caution">
    <text evidence="2">The sequence shown here is derived from an EMBL/GenBank/DDBJ whole genome shotgun (WGS) entry which is preliminary data.</text>
</comment>
<dbReference type="PANTHER" id="PTHR47650:SF2">
    <property type="entry name" value="ZINC FINGER CCCH DOMAIN-CONTAINING PROTEIN 22"/>
    <property type="match status" value="1"/>
</dbReference>
<evidence type="ECO:0000313" key="2">
    <source>
        <dbReference type="EMBL" id="KAJ8761115.1"/>
    </source>
</evidence>
<evidence type="ECO:0000313" key="3">
    <source>
        <dbReference type="Proteomes" id="UP001159364"/>
    </source>
</evidence>
<evidence type="ECO:0000256" key="1">
    <source>
        <dbReference type="SAM" id="MobiDB-lite"/>
    </source>
</evidence>
<proteinExistence type="predicted"/>
<sequence>MGSEEERALENQLEIQLQEQKDLLSALDDALAVDPSNLELLSVQEELVQAIKDAEDGLLHLKRARLLREVDAGLHDSNSTAQNVKVEPLDQTGFKPEPLEEQSYSVG</sequence>
<dbReference type="PANTHER" id="PTHR47650">
    <property type="entry name" value="ZINC FINGER CCCH DOMAIN-CONTAINING PROTEIN 22"/>
    <property type="match status" value="1"/>
</dbReference>
<protein>
    <submittedName>
        <fullName evidence="2">Uncharacterized protein</fullName>
    </submittedName>
</protein>
<feature type="region of interest" description="Disordered" evidence="1">
    <location>
        <begin position="73"/>
        <end position="107"/>
    </location>
</feature>
<dbReference type="EMBL" id="JAIWQS010000006">
    <property type="protein sequence ID" value="KAJ8761115.1"/>
    <property type="molecule type" value="Genomic_DNA"/>
</dbReference>
<dbReference type="AlphaFoldDB" id="A0AAV8T4B9"/>
<dbReference type="Proteomes" id="UP001159364">
    <property type="component" value="Linkage Group LG06"/>
</dbReference>
<reference evidence="2 3" key="1">
    <citation type="submission" date="2021-09" db="EMBL/GenBank/DDBJ databases">
        <title>Genomic insights and catalytic innovation underlie evolution of tropane alkaloids biosynthesis.</title>
        <authorList>
            <person name="Wang Y.-J."/>
            <person name="Tian T."/>
            <person name="Huang J.-P."/>
            <person name="Huang S.-X."/>
        </authorList>
    </citation>
    <scope>NUCLEOTIDE SEQUENCE [LARGE SCALE GENOMIC DNA]</scope>
    <source>
        <strain evidence="2">KIB-2018</strain>
        <tissue evidence="2">Leaf</tissue>
    </source>
</reference>
<accession>A0AAV8T4B9</accession>
<name>A0AAV8T4B9_9ROSI</name>
<keyword evidence="3" id="KW-1185">Reference proteome</keyword>